<name>A0ABR4FMG8_9EURO</name>
<evidence type="ECO:0000313" key="3">
    <source>
        <dbReference type="Proteomes" id="UP001610563"/>
    </source>
</evidence>
<gene>
    <name evidence="2" type="ORF">BJX66DRAFT_344042</name>
</gene>
<dbReference type="Pfam" id="PF12937">
    <property type="entry name" value="F-box-like"/>
    <property type="match status" value="1"/>
</dbReference>
<reference evidence="2 3" key="1">
    <citation type="submission" date="2024-07" db="EMBL/GenBank/DDBJ databases">
        <title>Section-level genome sequencing and comparative genomics of Aspergillus sections Usti and Cavernicolus.</title>
        <authorList>
            <consortium name="Lawrence Berkeley National Laboratory"/>
            <person name="Nybo J.L."/>
            <person name="Vesth T.C."/>
            <person name="Theobald S."/>
            <person name="Frisvad J.C."/>
            <person name="Larsen T.O."/>
            <person name="Kjaerboelling I."/>
            <person name="Rothschild-Mancinelli K."/>
            <person name="Lyhne E.K."/>
            <person name="Kogle M.E."/>
            <person name="Barry K."/>
            <person name="Clum A."/>
            <person name="Na H."/>
            <person name="Ledsgaard L."/>
            <person name="Lin J."/>
            <person name="Lipzen A."/>
            <person name="Kuo A."/>
            <person name="Riley R."/>
            <person name="Mondo S."/>
            <person name="Labutti K."/>
            <person name="Haridas S."/>
            <person name="Pangalinan J."/>
            <person name="Salamov A.A."/>
            <person name="Simmons B.A."/>
            <person name="Magnuson J.K."/>
            <person name="Chen J."/>
            <person name="Drula E."/>
            <person name="Henrissat B."/>
            <person name="Wiebenga A."/>
            <person name="Lubbers R.J."/>
            <person name="Gomes A.C."/>
            <person name="Makela M.R."/>
            <person name="Stajich J."/>
            <person name="Grigoriev I.V."/>
            <person name="Mortensen U.H."/>
            <person name="De Vries R.P."/>
            <person name="Baker S.E."/>
            <person name="Andersen M.R."/>
        </authorList>
    </citation>
    <scope>NUCLEOTIDE SEQUENCE [LARGE SCALE GENOMIC DNA]</scope>
    <source>
        <strain evidence="2 3">CBS 209.92</strain>
    </source>
</reference>
<dbReference type="Gene3D" id="1.20.1280.50">
    <property type="match status" value="1"/>
</dbReference>
<protein>
    <recommendedName>
        <fullName evidence="1">F-box domain-containing protein</fullName>
    </recommendedName>
</protein>
<dbReference type="InterPro" id="IPR036047">
    <property type="entry name" value="F-box-like_dom_sf"/>
</dbReference>
<proteinExistence type="predicted"/>
<evidence type="ECO:0000259" key="1">
    <source>
        <dbReference type="PROSITE" id="PS50181"/>
    </source>
</evidence>
<dbReference type="SUPFAM" id="SSF52058">
    <property type="entry name" value="L domain-like"/>
    <property type="match status" value="1"/>
</dbReference>
<dbReference type="Gene3D" id="3.80.10.10">
    <property type="entry name" value="Ribonuclease Inhibitor"/>
    <property type="match status" value="1"/>
</dbReference>
<dbReference type="PROSITE" id="PS50181">
    <property type="entry name" value="FBOX"/>
    <property type="match status" value="1"/>
</dbReference>
<keyword evidence="3" id="KW-1185">Reference proteome</keyword>
<evidence type="ECO:0000313" key="2">
    <source>
        <dbReference type="EMBL" id="KAL2784427.1"/>
    </source>
</evidence>
<dbReference type="CDD" id="cd09917">
    <property type="entry name" value="F-box_SF"/>
    <property type="match status" value="1"/>
</dbReference>
<dbReference type="EMBL" id="JBFTWV010000180">
    <property type="protein sequence ID" value="KAL2784427.1"/>
    <property type="molecule type" value="Genomic_DNA"/>
</dbReference>
<accession>A0ABR4FMG8</accession>
<organism evidence="2 3">
    <name type="scientific">Aspergillus keveii</name>
    <dbReference type="NCBI Taxonomy" id="714993"/>
    <lineage>
        <taxon>Eukaryota</taxon>
        <taxon>Fungi</taxon>
        <taxon>Dikarya</taxon>
        <taxon>Ascomycota</taxon>
        <taxon>Pezizomycotina</taxon>
        <taxon>Eurotiomycetes</taxon>
        <taxon>Eurotiomycetidae</taxon>
        <taxon>Eurotiales</taxon>
        <taxon>Aspergillaceae</taxon>
        <taxon>Aspergillus</taxon>
        <taxon>Aspergillus subgen. Nidulantes</taxon>
    </lineage>
</organism>
<dbReference type="InterPro" id="IPR001810">
    <property type="entry name" value="F-box_dom"/>
</dbReference>
<comment type="caution">
    <text evidence="2">The sequence shown here is derived from an EMBL/GenBank/DDBJ whole genome shotgun (WGS) entry which is preliminary data.</text>
</comment>
<feature type="domain" description="F-box" evidence="1">
    <location>
        <begin position="26"/>
        <end position="62"/>
    </location>
</feature>
<sequence length="453" mass="51773">MPSKRRTPNLRRLFRKLSLRSHQGYVSKLFQLPVELLEEILCHLEPASLKSVSLVSREFHSVAVPFLLRAVTLDFARGFRFMRSIEGNPSLAKHVQSITLHDHHMDSLEYQVKYAAWTKRLESVIGTCEKLRNLTIKASNIRDALNGTAFSNDRDMRALADKEELFQTYFVPILQLSSLANLQSCELNLSDGTGWKLAQRECIFFHPRLKRLSILGAIIPDLISFTKSHEYTSPLEELSLMCCDISPKALVKISSVPKALRRFTYNASPHQRMCGSGVNTSMQHKLYLDALKPQAPSLVYLNVSFWKRKVMNNPVMNFQYFSSLESLTIQPAILQGNHEDFSNHIPFTSNPLPTSLRHLTLFDVRLMFLPSLEANYVSSLGQWMTEGSLPNFTRLTFANPEEAAKVPAPQVPPELEEAFLGKVVERVEFIKHRRFPMDCDCCEYNMGSLEMRF</sequence>
<dbReference type="InterPro" id="IPR032675">
    <property type="entry name" value="LRR_dom_sf"/>
</dbReference>
<dbReference type="SUPFAM" id="SSF81383">
    <property type="entry name" value="F-box domain"/>
    <property type="match status" value="1"/>
</dbReference>
<dbReference type="Proteomes" id="UP001610563">
    <property type="component" value="Unassembled WGS sequence"/>
</dbReference>